<proteinExistence type="predicted"/>
<keyword evidence="1" id="KW-1133">Transmembrane helix</keyword>
<evidence type="ECO:0000259" key="2">
    <source>
        <dbReference type="Pfam" id="PF09990"/>
    </source>
</evidence>
<organism evidence="3 4">
    <name type="scientific">Knoellia flava TL1</name>
    <dbReference type="NCBI Taxonomy" id="1385518"/>
    <lineage>
        <taxon>Bacteria</taxon>
        <taxon>Bacillati</taxon>
        <taxon>Actinomycetota</taxon>
        <taxon>Actinomycetes</taxon>
        <taxon>Micrococcales</taxon>
        <taxon>Intrasporangiaceae</taxon>
        <taxon>Knoellia</taxon>
    </lineage>
</organism>
<evidence type="ECO:0000313" key="4">
    <source>
        <dbReference type="Proteomes" id="UP000029990"/>
    </source>
</evidence>
<sequence>MAVSAMRRLESAPGLDGLVAAVGRVARALPEGAVDSWLRGIPVGHALHPFLTDLPIGFWASSLALDLRGRASEESAADALVALGLLSAAPAAVTGLAEWRRLDRPDSRTGALHASLNGVAVGLFGASLAARRAGSRSAGVGLSLAAAAVTAASGYLGGHLAIGKKAGSRHPGFAEPAAP</sequence>
<comment type="caution">
    <text evidence="3">The sequence shown here is derived from an EMBL/GenBank/DDBJ whole genome shotgun (WGS) entry which is preliminary data.</text>
</comment>
<dbReference type="Pfam" id="PF09990">
    <property type="entry name" value="DUF2231"/>
    <property type="match status" value="1"/>
</dbReference>
<gene>
    <name evidence="3" type="ORF">N798_00805</name>
</gene>
<keyword evidence="1" id="KW-0472">Membrane</keyword>
<feature type="domain" description="DUF2231" evidence="2">
    <location>
        <begin position="44"/>
        <end position="166"/>
    </location>
</feature>
<keyword evidence="4" id="KW-1185">Reference proteome</keyword>
<reference evidence="3 4" key="1">
    <citation type="submission" date="2013-08" db="EMBL/GenBank/DDBJ databases">
        <title>The genome sequence of Knoellia flava.</title>
        <authorList>
            <person name="Zhu W."/>
            <person name="Wang G."/>
        </authorList>
    </citation>
    <scope>NUCLEOTIDE SEQUENCE [LARGE SCALE GENOMIC DNA]</scope>
    <source>
        <strain evidence="3 4">TL1</strain>
    </source>
</reference>
<keyword evidence="1" id="KW-0812">Transmembrane</keyword>
<dbReference type="EMBL" id="AVPI01000001">
    <property type="protein sequence ID" value="KGN35814.1"/>
    <property type="molecule type" value="Genomic_DNA"/>
</dbReference>
<accession>A0ABR4XHY6</accession>
<protein>
    <submittedName>
        <fullName evidence="3">Iron-sulfur protein</fullName>
    </submittedName>
</protein>
<evidence type="ECO:0000256" key="1">
    <source>
        <dbReference type="SAM" id="Phobius"/>
    </source>
</evidence>
<name>A0ABR4XHY6_9MICO</name>
<dbReference type="Proteomes" id="UP000029990">
    <property type="component" value="Unassembled WGS sequence"/>
</dbReference>
<feature type="transmembrane region" description="Helical" evidence="1">
    <location>
        <begin position="142"/>
        <end position="162"/>
    </location>
</feature>
<evidence type="ECO:0000313" key="3">
    <source>
        <dbReference type="EMBL" id="KGN35814.1"/>
    </source>
</evidence>
<dbReference type="InterPro" id="IPR019251">
    <property type="entry name" value="DUF2231_TM"/>
</dbReference>